<evidence type="ECO:0000313" key="2">
    <source>
        <dbReference type="Proteomes" id="UP000037326"/>
    </source>
</evidence>
<gene>
    <name evidence="1" type="ORF">ACZ11_01325</name>
</gene>
<sequence length="73" mass="8375">MCLGLQMFFVRKRSTNAVAATNVFCAKAKRQQQRVFVCAKAKRQQKDFICAKAKRQRQHSTDAGQLAVIAWMR</sequence>
<dbReference type="PATRIC" id="fig|582475.4.peg.3813"/>
<organism evidence="1 2">
    <name type="scientific">Lysinibacillus xylanilyticus</name>
    <dbReference type="NCBI Taxonomy" id="582475"/>
    <lineage>
        <taxon>Bacteria</taxon>
        <taxon>Bacillati</taxon>
        <taxon>Bacillota</taxon>
        <taxon>Bacilli</taxon>
        <taxon>Bacillales</taxon>
        <taxon>Bacillaceae</taxon>
        <taxon>Lysinibacillus</taxon>
    </lineage>
</organism>
<name>A0A0K9FGY3_9BACI</name>
<dbReference type="Proteomes" id="UP000037326">
    <property type="component" value="Unassembled WGS sequence"/>
</dbReference>
<dbReference type="AlphaFoldDB" id="A0A0K9FGY3"/>
<comment type="caution">
    <text evidence="1">The sequence shown here is derived from an EMBL/GenBank/DDBJ whole genome shotgun (WGS) entry which is preliminary data.</text>
</comment>
<reference evidence="2" key="1">
    <citation type="submission" date="2015-07" db="EMBL/GenBank/DDBJ databases">
        <authorList>
            <consortium name="Consortium for Microbial Forensics and Genomics (microFORGE)"/>
            <person name="Knight B.M."/>
            <person name="Roberts D.P."/>
            <person name="Lin D."/>
            <person name="Hari K."/>
            <person name="Fletcher J."/>
            <person name="Melcher U."/>
            <person name="Blagden T."/>
            <person name="Winegar R.A."/>
        </authorList>
    </citation>
    <scope>NUCLEOTIDE SEQUENCE [LARGE SCALE GENOMIC DNA]</scope>
    <source>
        <strain evidence="2">DSM 23493</strain>
    </source>
</reference>
<proteinExistence type="predicted"/>
<dbReference type="EMBL" id="LFXJ01000002">
    <property type="protein sequence ID" value="KMY33750.1"/>
    <property type="molecule type" value="Genomic_DNA"/>
</dbReference>
<accession>A0A0K9FGY3</accession>
<evidence type="ECO:0000313" key="1">
    <source>
        <dbReference type="EMBL" id="KMY33750.1"/>
    </source>
</evidence>
<protein>
    <submittedName>
        <fullName evidence="1">Uncharacterized protein</fullName>
    </submittedName>
</protein>